<dbReference type="InterPro" id="IPR005793">
    <property type="entry name" value="Formyl_trans_C"/>
</dbReference>
<accession>A0ABD4TLM9</accession>
<dbReference type="PANTHER" id="PTHR11138:SF5">
    <property type="entry name" value="METHIONYL-TRNA FORMYLTRANSFERASE, MITOCHONDRIAL"/>
    <property type="match status" value="1"/>
</dbReference>
<gene>
    <name evidence="3" type="ORF">FTO68_04180</name>
</gene>
<protein>
    <recommendedName>
        <fullName evidence="5">Methionyl-tRNA formyltransferase</fullName>
    </recommendedName>
</protein>
<dbReference type="RefSeq" id="WP_255332136.1">
    <property type="nucleotide sequence ID" value="NZ_VOTZ01000006.1"/>
</dbReference>
<feature type="domain" description="Formyl transferase N-terminal" evidence="1">
    <location>
        <begin position="65"/>
        <end position="171"/>
    </location>
</feature>
<evidence type="ECO:0000259" key="2">
    <source>
        <dbReference type="Pfam" id="PF02911"/>
    </source>
</evidence>
<name>A0ABD4TLM9_9EURY</name>
<dbReference type="Proteomes" id="UP001524383">
    <property type="component" value="Unassembled WGS sequence"/>
</dbReference>
<proteinExistence type="predicted"/>
<dbReference type="CDD" id="cd08702">
    <property type="entry name" value="Arna_FMT_C"/>
    <property type="match status" value="1"/>
</dbReference>
<dbReference type="InterPro" id="IPR011034">
    <property type="entry name" value="Formyl_transferase-like_C_sf"/>
</dbReference>
<dbReference type="EMBL" id="VOTZ01000006">
    <property type="protein sequence ID" value="MCQ1538190.1"/>
    <property type="molecule type" value="Genomic_DNA"/>
</dbReference>
<evidence type="ECO:0000259" key="1">
    <source>
        <dbReference type="Pfam" id="PF00551"/>
    </source>
</evidence>
<feature type="domain" description="Formyl transferase C-terminal" evidence="2">
    <location>
        <begin position="201"/>
        <end position="289"/>
    </location>
</feature>
<evidence type="ECO:0008006" key="5">
    <source>
        <dbReference type="Google" id="ProtNLM"/>
    </source>
</evidence>
<dbReference type="SUPFAM" id="SSF50486">
    <property type="entry name" value="FMT C-terminal domain-like"/>
    <property type="match status" value="1"/>
</dbReference>
<dbReference type="AlphaFoldDB" id="A0ABD4TLM9"/>
<organism evidence="3 4">
    <name type="scientific">Methanocalculus taiwanensis</name>
    <dbReference type="NCBI Taxonomy" id="106207"/>
    <lineage>
        <taxon>Archaea</taxon>
        <taxon>Methanobacteriati</taxon>
        <taxon>Methanobacteriota</taxon>
        <taxon>Stenosarchaea group</taxon>
        <taxon>Methanomicrobia</taxon>
        <taxon>Methanomicrobiales</taxon>
        <taxon>Methanocalculaceae</taxon>
        <taxon>Methanocalculus</taxon>
    </lineage>
</organism>
<dbReference type="SUPFAM" id="SSF53328">
    <property type="entry name" value="Formyltransferase"/>
    <property type="match status" value="1"/>
</dbReference>
<dbReference type="Gene3D" id="3.40.50.12230">
    <property type="match status" value="1"/>
</dbReference>
<sequence length="332" mass="37279">MTNGNDNNKLRIAFLGTYHPAVPTFRALAKKGWICIAVLPEESGYKNNELLDCILEFNIPWTYNINEIVNYSPNILIAANYPKIVPSCYLDMFPCINTHWSLLPRWRGVHPTAWALINGDENIGLSVHLMGNEFDTGAILTQDSMRITPDLTINEIHVKLAQMQASSVIAVLEDYLQNGHFTGYEQDHKCATYVPQRVPIDGIINWGNSTSRIEGLVRALPLPKYPGAFTYLDSQKIIIVSAKAADCPPYHCTPGQVVRVLGDGSVWIKTGDTCLIVERIAIEGEEEIKEASKLLKRGMKLGYNPQIEIAKLKNKVKFLEEKISEIEDKIRK</sequence>
<keyword evidence="4" id="KW-1185">Reference proteome</keyword>
<dbReference type="InterPro" id="IPR002376">
    <property type="entry name" value="Formyl_transf_N"/>
</dbReference>
<dbReference type="Pfam" id="PF02911">
    <property type="entry name" value="Formyl_trans_C"/>
    <property type="match status" value="1"/>
</dbReference>
<reference evidence="3 4" key="1">
    <citation type="submission" date="2019-08" db="EMBL/GenBank/DDBJ databases">
        <authorList>
            <person name="Chen S.-C."/>
            <person name="Lai M.-C."/>
            <person name="You Y.-T."/>
        </authorList>
    </citation>
    <scope>NUCLEOTIDE SEQUENCE [LARGE SCALE GENOMIC DNA]</scope>
    <source>
        <strain evidence="3 4">P2F9704a</strain>
    </source>
</reference>
<comment type="caution">
    <text evidence="3">The sequence shown here is derived from an EMBL/GenBank/DDBJ whole genome shotgun (WGS) entry which is preliminary data.</text>
</comment>
<dbReference type="Pfam" id="PF00551">
    <property type="entry name" value="Formyl_trans_N"/>
    <property type="match status" value="1"/>
</dbReference>
<dbReference type="InterPro" id="IPR036477">
    <property type="entry name" value="Formyl_transf_N_sf"/>
</dbReference>
<dbReference type="PANTHER" id="PTHR11138">
    <property type="entry name" value="METHIONYL-TRNA FORMYLTRANSFERASE"/>
    <property type="match status" value="1"/>
</dbReference>
<evidence type="ECO:0000313" key="4">
    <source>
        <dbReference type="Proteomes" id="UP001524383"/>
    </source>
</evidence>
<evidence type="ECO:0000313" key="3">
    <source>
        <dbReference type="EMBL" id="MCQ1538190.1"/>
    </source>
</evidence>